<sequence>MRATGAKLITAFRMFNADQCPLLAAGIAFYTFLALFPALIALEFLYGLVADPATLVSQIETITSTLPGVARKLIAEQLAVMASSPRPVLGIGFVIAVLTELWSVSGVVGNLFGAVNTAYRVPDDRGWVRRKLLALAAAVVSILFMAVVVVMVVLAPQLIAIVGGPAVLGWVLEGLRWLILVSLTVVGVRLVYRFGPHRRATRPRLISAGAVVATLIWFAASAGFAIYVDLFGSHAETYGALAGVAVLLLWLWLAGYAILLGAEINSTFDADQSSP</sequence>
<reference evidence="7 8" key="1">
    <citation type="submission" date="2019-07" db="EMBL/GenBank/DDBJ databases">
        <title>Microlunatus dokdonensis sp. nov. isolated from the rhizospheric soil of the wild plant Elymus tsukushiensis.</title>
        <authorList>
            <person name="Ghim S.-Y."/>
            <person name="Hwang Y.-J."/>
            <person name="Son J.-S."/>
            <person name="Shin J.-H."/>
        </authorList>
    </citation>
    <scope>NUCLEOTIDE SEQUENCE [LARGE SCALE GENOMIC DNA]</scope>
    <source>
        <strain evidence="7 8">KUDC0627</strain>
    </source>
</reference>
<keyword evidence="2" id="KW-1003">Cell membrane</keyword>
<dbReference type="OrthoDB" id="9781030at2"/>
<dbReference type="PANTHER" id="PTHR30213">
    <property type="entry name" value="INNER MEMBRANE PROTEIN YHJD"/>
    <property type="match status" value="1"/>
</dbReference>
<accession>A0A516PZW4</accession>
<dbReference type="Proteomes" id="UP000319263">
    <property type="component" value="Chromosome"/>
</dbReference>
<organism evidence="7 8">
    <name type="scientific">Microlunatus elymi</name>
    <dbReference type="NCBI Taxonomy" id="2596828"/>
    <lineage>
        <taxon>Bacteria</taxon>
        <taxon>Bacillati</taxon>
        <taxon>Actinomycetota</taxon>
        <taxon>Actinomycetes</taxon>
        <taxon>Propionibacteriales</taxon>
        <taxon>Propionibacteriaceae</taxon>
        <taxon>Microlunatus</taxon>
    </lineage>
</organism>
<dbReference type="InterPro" id="IPR017039">
    <property type="entry name" value="Virul_fac_BrkB"/>
</dbReference>
<evidence type="ECO:0000256" key="5">
    <source>
        <dbReference type="ARBA" id="ARBA00023136"/>
    </source>
</evidence>
<keyword evidence="3 6" id="KW-0812">Transmembrane</keyword>
<protein>
    <submittedName>
        <fullName evidence="7">YihY/virulence factor BrkB family protein</fullName>
    </submittedName>
</protein>
<dbReference type="RefSeq" id="WP_143986670.1">
    <property type="nucleotide sequence ID" value="NZ_CP041692.1"/>
</dbReference>
<evidence type="ECO:0000313" key="7">
    <source>
        <dbReference type="EMBL" id="QDP96708.1"/>
    </source>
</evidence>
<evidence type="ECO:0000256" key="6">
    <source>
        <dbReference type="SAM" id="Phobius"/>
    </source>
</evidence>
<dbReference type="PANTHER" id="PTHR30213:SF0">
    <property type="entry name" value="UPF0761 MEMBRANE PROTEIN YIHY"/>
    <property type="match status" value="1"/>
</dbReference>
<keyword evidence="8" id="KW-1185">Reference proteome</keyword>
<proteinExistence type="predicted"/>
<feature type="transmembrane region" description="Helical" evidence="6">
    <location>
        <begin position="240"/>
        <end position="259"/>
    </location>
</feature>
<dbReference type="AlphaFoldDB" id="A0A516PZW4"/>
<evidence type="ECO:0000256" key="2">
    <source>
        <dbReference type="ARBA" id="ARBA00022475"/>
    </source>
</evidence>
<feature type="transmembrane region" description="Helical" evidence="6">
    <location>
        <begin position="132"/>
        <end position="154"/>
    </location>
</feature>
<dbReference type="GO" id="GO:0005886">
    <property type="term" value="C:plasma membrane"/>
    <property type="evidence" value="ECO:0007669"/>
    <property type="project" value="UniProtKB-SubCell"/>
</dbReference>
<feature type="transmembrane region" description="Helical" evidence="6">
    <location>
        <begin position="204"/>
        <end position="228"/>
    </location>
</feature>
<evidence type="ECO:0000256" key="1">
    <source>
        <dbReference type="ARBA" id="ARBA00004651"/>
    </source>
</evidence>
<dbReference type="EMBL" id="CP041692">
    <property type="protein sequence ID" value="QDP96708.1"/>
    <property type="molecule type" value="Genomic_DNA"/>
</dbReference>
<feature type="transmembrane region" description="Helical" evidence="6">
    <location>
        <begin position="174"/>
        <end position="192"/>
    </location>
</feature>
<gene>
    <name evidence="7" type="ORF">FOE78_13025</name>
</gene>
<keyword evidence="5 6" id="KW-0472">Membrane</keyword>
<keyword evidence="4 6" id="KW-1133">Transmembrane helix</keyword>
<feature type="transmembrane region" description="Helical" evidence="6">
    <location>
        <begin position="21"/>
        <end position="42"/>
    </location>
</feature>
<dbReference type="KEGG" id="mik:FOE78_13025"/>
<feature type="transmembrane region" description="Helical" evidence="6">
    <location>
        <begin position="88"/>
        <end position="112"/>
    </location>
</feature>
<dbReference type="NCBIfam" id="TIGR00765">
    <property type="entry name" value="yihY_not_rbn"/>
    <property type="match status" value="1"/>
</dbReference>
<evidence type="ECO:0000313" key="8">
    <source>
        <dbReference type="Proteomes" id="UP000319263"/>
    </source>
</evidence>
<comment type="subcellular location">
    <subcellularLocation>
        <location evidence="1">Cell membrane</location>
        <topology evidence="1">Multi-pass membrane protein</topology>
    </subcellularLocation>
</comment>
<evidence type="ECO:0000256" key="3">
    <source>
        <dbReference type="ARBA" id="ARBA00022692"/>
    </source>
</evidence>
<evidence type="ECO:0000256" key="4">
    <source>
        <dbReference type="ARBA" id="ARBA00022989"/>
    </source>
</evidence>
<dbReference type="PIRSF" id="PIRSF035875">
    <property type="entry name" value="RNase_BN"/>
    <property type="match status" value="1"/>
</dbReference>
<dbReference type="Pfam" id="PF03631">
    <property type="entry name" value="Virul_fac_BrkB"/>
    <property type="match status" value="1"/>
</dbReference>
<name>A0A516PZW4_9ACTN</name>